<dbReference type="OrthoDB" id="9790710at2"/>
<dbReference type="Gene3D" id="3.40.50.2000">
    <property type="entry name" value="Glycogen Phosphorylase B"/>
    <property type="match status" value="1"/>
</dbReference>
<dbReference type="GO" id="GO:0016740">
    <property type="term" value="F:transferase activity"/>
    <property type="evidence" value="ECO:0007669"/>
    <property type="project" value="UniProtKB-KW"/>
</dbReference>
<evidence type="ECO:0000313" key="2">
    <source>
        <dbReference type="Proteomes" id="UP000295399"/>
    </source>
</evidence>
<organism evidence="1 2">
    <name type="scientific">Rhodothalassium salexigens DSM 2132</name>
    <dbReference type="NCBI Taxonomy" id="1188247"/>
    <lineage>
        <taxon>Bacteria</taxon>
        <taxon>Pseudomonadati</taxon>
        <taxon>Pseudomonadota</taxon>
        <taxon>Alphaproteobacteria</taxon>
        <taxon>Rhodothalassiales</taxon>
        <taxon>Rhodothalassiaceae</taxon>
        <taxon>Rhodothalassium</taxon>
    </lineage>
</organism>
<comment type="caution">
    <text evidence="1">The sequence shown here is derived from an EMBL/GenBank/DDBJ whole genome shotgun (WGS) entry which is preliminary data.</text>
</comment>
<sequence>MDAPFGPGRAPLTGWCGWDAGMSSHETGQRTERAPLTVAALTSGRHAPSPRFRVRQYRVPLAERGVTLREYCPFVSQHILLPGLLNRVSRRYLPPWALMQMTLNILGRVPGVLGARRADVTLIGRSVLPGLERAVHLLPRPRVLDVDDAIWLSGHNSEQTAGRLARNVDAIIAGNDTIAAWYRAHNPNVHVLPTPVDTTLYTPRPVAAPGERVARRPITIGWIGTDGNHPNLDLARPAVEALVRDRADVRFLAISNRRPPHWAFDDQRLVFRYWDPARELADLRDMDIGLMPLHDSAWSRGKCSYKMLQFLAVGIPAVASPVGMNRDVLAADDVGLSAATAVEWYQALDRLCADDEARLRKGLNGRRLIERAFDTTVFAERLAALLRRVHAEVPAARRG</sequence>
<dbReference type="SUPFAM" id="SSF53756">
    <property type="entry name" value="UDP-Glycosyltransferase/glycogen phosphorylase"/>
    <property type="match status" value="1"/>
</dbReference>
<dbReference type="InParanoid" id="A0A4V2SPM1"/>
<evidence type="ECO:0000313" key="1">
    <source>
        <dbReference type="EMBL" id="TCP35286.1"/>
    </source>
</evidence>
<keyword evidence="1" id="KW-0808">Transferase</keyword>
<protein>
    <submittedName>
        <fullName evidence="1">Glycosyl transferase family 1</fullName>
    </submittedName>
</protein>
<proteinExistence type="predicted"/>
<dbReference type="CDD" id="cd03801">
    <property type="entry name" value="GT4_PimA-like"/>
    <property type="match status" value="1"/>
</dbReference>
<dbReference type="AlphaFoldDB" id="A0A4V2SPM1"/>
<reference evidence="1 2" key="1">
    <citation type="submission" date="2019-03" db="EMBL/GenBank/DDBJ databases">
        <title>Genomic Encyclopedia of Type Strains, Phase IV (KMG-IV): sequencing the most valuable type-strain genomes for metagenomic binning, comparative biology and taxonomic classification.</title>
        <authorList>
            <person name="Goeker M."/>
        </authorList>
    </citation>
    <scope>NUCLEOTIDE SEQUENCE [LARGE SCALE GENOMIC DNA]</scope>
    <source>
        <strain evidence="1 2">DSM 2132</strain>
    </source>
</reference>
<keyword evidence="2" id="KW-1185">Reference proteome</keyword>
<accession>A0A4V2SPM1</accession>
<dbReference type="EMBL" id="SLXO01000004">
    <property type="protein sequence ID" value="TCP35286.1"/>
    <property type="molecule type" value="Genomic_DNA"/>
</dbReference>
<dbReference type="Pfam" id="PF13692">
    <property type="entry name" value="Glyco_trans_1_4"/>
    <property type="match status" value="1"/>
</dbReference>
<name>A0A4V2SPM1_RHOSA</name>
<gene>
    <name evidence="1" type="ORF">EV659_104137</name>
</gene>
<dbReference type="Proteomes" id="UP000295399">
    <property type="component" value="Unassembled WGS sequence"/>
</dbReference>